<dbReference type="AlphaFoldDB" id="A0A9X6JLE2"/>
<evidence type="ECO:0000313" key="1">
    <source>
        <dbReference type="EMBL" id="OTZ67113.1"/>
    </source>
</evidence>
<organism evidence="1 2">
    <name type="scientific">Bacillus thuringiensis serovar kumamotoensis</name>
    <dbReference type="NCBI Taxonomy" id="132267"/>
    <lineage>
        <taxon>Bacteria</taxon>
        <taxon>Bacillati</taxon>
        <taxon>Bacillota</taxon>
        <taxon>Bacilli</taxon>
        <taxon>Bacillales</taxon>
        <taxon>Bacillaceae</taxon>
        <taxon>Bacillus</taxon>
        <taxon>Bacillus cereus group</taxon>
    </lineage>
</organism>
<dbReference type="Proteomes" id="UP000195087">
    <property type="component" value="Unassembled WGS sequence"/>
</dbReference>
<reference evidence="1 2" key="1">
    <citation type="submission" date="2016-10" db="EMBL/GenBank/DDBJ databases">
        <title>Comparative genomics of Bacillus thuringiensis reveals a path to pathogens against multiple invertebrate hosts.</title>
        <authorList>
            <person name="Zheng J."/>
            <person name="Gao Q."/>
            <person name="Liu H."/>
            <person name="Peng D."/>
            <person name="Ruan L."/>
            <person name="Sun M."/>
        </authorList>
    </citation>
    <scope>NUCLEOTIDE SEQUENCE [LARGE SCALE GENOMIC DNA]</scope>
    <source>
        <strain evidence="1">BGSC 4W1</strain>
    </source>
</reference>
<accession>A0A9X6JLE2</accession>
<dbReference type="EMBL" id="NFEH01000124">
    <property type="protein sequence ID" value="OTZ67113.1"/>
    <property type="molecule type" value="Genomic_DNA"/>
</dbReference>
<proteinExistence type="predicted"/>
<protein>
    <submittedName>
        <fullName evidence="1">Uncharacterized protein</fullName>
    </submittedName>
</protein>
<dbReference type="RefSeq" id="WP_086392705.1">
    <property type="nucleotide sequence ID" value="NZ_NFEH01000124.1"/>
</dbReference>
<sequence length="134" mass="16166">MKLPFMKEKTKKVEKTYLNAETFVQLFCGLIIPRIRDGKDIETAWDEIKDYFEDFQFKHEKVCFSKGLKYNFEELINAYKELYYEESPVFLNLLQVFKEYQDSEKQTLADQLTIYQVMNTRVPYSTESYFPNTK</sequence>
<name>A0A9X6JLE2_BACUK</name>
<evidence type="ECO:0000313" key="2">
    <source>
        <dbReference type="Proteomes" id="UP000195087"/>
    </source>
</evidence>
<gene>
    <name evidence="1" type="ORF">BK769_31170</name>
</gene>
<comment type="caution">
    <text evidence="1">The sequence shown here is derived from an EMBL/GenBank/DDBJ whole genome shotgun (WGS) entry which is preliminary data.</text>
</comment>